<organism evidence="5 6">
    <name type="scientific">Glaciecola petra</name>
    <dbReference type="NCBI Taxonomy" id="3075602"/>
    <lineage>
        <taxon>Bacteria</taxon>
        <taxon>Pseudomonadati</taxon>
        <taxon>Pseudomonadota</taxon>
        <taxon>Gammaproteobacteria</taxon>
        <taxon>Alteromonadales</taxon>
        <taxon>Alteromonadaceae</taxon>
        <taxon>Glaciecola</taxon>
    </lineage>
</organism>
<dbReference type="Gene3D" id="3.40.50.720">
    <property type="entry name" value="NAD(P)-binding Rossmann-like Domain"/>
    <property type="match status" value="1"/>
</dbReference>
<gene>
    <name evidence="5" type="ORF">RM552_15585</name>
</gene>
<protein>
    <submittedName>
        <fullName evidence="5">Mannitol dehydrogenase family protein</fullName>
        <ecNumber evidence="5">1.1.1.-</ecNumber>
    </submittedName>
</protein>
<keyword evidence="1 5" id="KW-0560">Oxidoreductase</keyword>
<evidence type="ECO:0000259" key="4">
    <source>
        <dbReference type="Pfam" id="PF08125"/>
    </source>
</evidence>
<dbReference type="PRINTS" id="PR00084">
    <property type="entry name" value="MTLDHDRGNASE"/>
</dbReference>
<dbReference type="InterPro" id="IPR023027">
    <property type="entry name" value="Mannitol_DH_CS"/>
</dbReference>
<dbReference type="InterPro" id="IPR013131">
    <property type="entry name" value="Mannitol_DH_N"/>
</dbReference>
<reference evidence="5 6" key="1">
    <citation type="submission" date="2023-09" db="EMBL/GenBank/DDBJ databases">
        <authorList>
            <person name="Rey-Velasco X."/>
        </authorList>
    </citation>
    <scope>NUCLEOTIDE SEQUENCE [LARGE SCALE GENOMIC DNA]</scope>
    <source>
        <strain evidence="5 6">P117</strain>
    </source>
</reference>
<evidence type="ECO:0000313" key="5">
    <source>
        <dbReference type="EMBL" id="MDT0596276.1"/>
    </source>
</evidence>
<dbReference type="GO" id="GO:0016491">
    <property type="term" value="F:oxidoreductase activity"/>
    <property type="evidence" value="ECO:0007669"/>
    <property type="project" value="UniProtKB-KW"/>
</dbReference>
<feature type="domain" description="Mannitol dehydrogenase C-terminal" evidence="4">
    <location>
        <begin position="289"/>
        <end position="477"/>
    </location>
</feature>
<dbReference type="Pfam" id="PF01232">
    <property type="entry name" value="Mannitol_dh"/>
    <property type="match status" value="1"/>
</dbReference>
<dbReference type="InterPro" id="IPR013328">
    <property type="entry name" value="6PGD_dom2"/>
</dbReference>
<evidence type="ECO:0000256" key="2">
    <source>
        <dbReference type="ARBA" id="ARBA00023027"/>
    </source>
</evidence>
<dbReference type="EMBL" id="JAVRHX010000006">
    <property type="protein sequence ID" value="MDT0596276.1"/>
    <property type="molecule type" value="Genomic_DNA"/>
</dbReference>
<dbReference type="SUPFAM" id="SSF48179">
    <property type="entry name" value="6-phosphogluconate dehydrogenase C-terminal domain-like"/>
    <property type="match status" value="1"/>
</dbReference>
<keyword evidence="2" id="KW-0520">NAD</keyword>
<dbReference type="EC" id="1.1.1.-" evidence="5"/>
<evidence type="ECO:0000259" key="3">
    <source>
        <dbReference type="Pfam" id="PF01232"/>
    </source>
</evidence>
<dbReference type="Gene3D" id="1.10.1040.10">
    <property type="entry name" value="N-(1-d-carboxylethyl)-l-norvaline Dehydrogenase, domain 2"/>
    <property type="match status" value="1"/>
</dbReference>
<comment type="caution">
    <text evidence="5">The sequence shown here is derived from an EMBL/GenBank/DDBJ whole genome shotgun (WGS) entry which is preliminary data.</text>
</comment>
<dbReference type="PANTHER" id="PTHR43362:SF1">
    <property type="entry name" value="MANNITOL DEHYDROGENASE 2-RELATED"/>
    <property type="match status" value="1"/>
</dbReference>
<dbReference type="InterPro" id="IPR013118">
    <property type="entry name" value="Mannitol_DH_C"/>
</dbReference>
<dbReference type="PANTHER" id="PTHR43362">
    <property type="entry name" value="MANNITOL DEHYDROGENASE DSF1-RELATED"/>
    <property type="match status" value="1"/>
</dbReference>
<dbReference type="InterPro" id="IPR000669">
    <property type="entry name" value="Mannitol_DH"/>
</dbReference>
<feature type="domain" description="Mannitol dehydrogenase N-terminal" evidence="3">
    <location>
        <begin position="29"/>
        <end position="281"/>
    </location>
</feature>
<keyword evidence="6" id="KW-1185">Reference proteome</keyword>
<sequence length="502" mass="56440">MDTQIKSLPRLNASFNKSNANSSLDASSTIVHLGVGAFHRAHQAWYTQKALETENSDSWKIIGVSLRSATMAEQLNPQNGLYTVVEQNSEGYNTQIIDVIKEVIVAPESPDTVLAVLSDVRTKIVSLTITEKGYCHDPASGQLHLSHPDIQHDLNCDLTKHQHPRSAIGYLVWAMHLRWQRNLSGFTVMSCDNLPANGQLLRNLVLSFAHQLAPDFAEHVATEYAFPSSMVDRIVPAMTEQVRNKFCQQLGYDDHGLIVTESFSQWVIEDNFAQDRPAWEKAGALLTQDVHAFETMKLRLLNGSHSSIAYVGYLSGFKTVAETIENPECFAFISAIMREELLPSVDVPKGIDVKQYCQQLLQRFANPHLHHQTYQIAMDGSQKLPQRLLHALAFQLDNQGSIDRLCFVIAAWIQYVSGLDLNGKEISVQDPYTIELASAYYTANGDLTEWVEEIFCMDTIFDQNVKQNKQVKSKVCYWLAHMREQSRACDSLHSLQVVVGQC</sequence>
<dbReference type="SUPFAM" id="SSF51735">
    <property type="entry name" value="NAD(P)-binding Rossmann-fold domains"/>
    <property type="match status" value="1"/>
</dbReference>
<evidence type="ECO:0000256" key="1">
    <source>
        <dbReference type="ARBA" id="ARBA00023002"/>
    </source>
</evidence>
<dbReference type="InterPro" id="IPR050988">
    <property type="entry name" value="Mannitol_DH/Oxidoreductase"/>
</dbReference>
<dbReference type="Pfam" id="PF08125">
    <property type="entry name" value="Mannitol_dh_C"/>
    <property type="match status" value="1"/>
</dbReference>
<dbReference type="PROSITE" id="PS00974">
    <property type="entry name" value="MANNITOL_DHGENASE"/>
    <property type="match status" value="1"/>
</dbReference>
<accession>A0ABU2ZVL1</accession>
<name>A0ABU2ZVL1_9ALTE</name>
<proteinExistence type="predicted"/>
<dbReference type="InterPro" id="IPR008927">
    <property type="entry name" value="6-PGluconate_DH-like_C_sf"/>
</dbReference>
<dbReference type="InterPro" id="IPR036291">
    <property type="entry name" value="NAD(P)-bd_dom_sf"/>
</dbReference>
<dbReference type="RefSeq" id="WP_311369803.1">
    <property type="nucleotide sequence ID" value="NZ_JAVRHX010000006.1"/>
</dbReference>
<dbReference type="Proteomes" id="UP001253545">
    <property type="component" value="Unassembled WGS sequence"/>
</dbReference>
<evidence type="ECO:0000313" key="6">
    <source>
        <dbReference type="Proteomes" id="UP001253545"/>
    </source>
</evidence>